<feature type="transmembrane region" description="Helical" evidence="5">
    <location>
        <begin position="151"/>
        <end position="171"/>
    </location>
</feature>
<name>A0A1V9XB36_9ACAR</name>
<keyword evidence="8" id="KW-1185">Reference proteome</keyword>
<accession>A0A1V9XB36</accession>
<dbReference type="PANTHER" id="PTHR24049">
    <property type="entry name" value="CRUMBS FAMILY MEMBER"/>
    <property type="match status" value="1"/>
</dbReference>
<dbReference type="Gene3D" id="2.10.25.10">
    <property type="entry name" value="Laminin"/>
    <property type="match status" value="3"/>
</dbReference>
<feature type="domain" description="EGF-like" evidence="6">
    <location>
        <begin position="94"/>
        <end position="132"/>
    </location>
</feature>
<dbReference type="AlphaFoldDB" id="A0A1V9XB36"/>
<dbReference type="PROSITE" id="PS50026">
    <property type="entry name" value="EGF_3"/>
    <property type="match status" value="3"/>
</dbReference>
<evidence type="ECO:0000256" key="2">
    <source>
        <dbReference type="ARBA" id="ARBA00022737"/>
    </source>
</evidence>
<dbReference type="InterPro" id="IPR000742">
    <property type="entry name" value="EGF"/>
</dbReference>
<dbReference type="SMART" id="SM00181">
    <property type="entry name" value="EGF"/>
    <property type="match status" value="3"/>
</dbReference>
<evidence type="ECO:0000256" key="4">
    <source>
        <dbReference type="PROSITE-ProRule" id="PRU00076"/>
    </source>
</evidence>
<feature type="domain" description="EGF-like" evidence="6">
    <location>
        <begin position="19"/>
        <end position="55"/>
    </location>
</feature>
<keyword evidence="5" id="KW-0812">Transmembrane</keyword>
<sequence length="235" mass="26379">ENFTSVAVKELDVPESSFALPTCRPNPCFNGGRCLEESGRNVCKCLSTFNGVLCHLSPCDSGFCHRGECRMNENTRMPECLCEAGYIGERCGQRRSPCEHNPCGPHGTCRVARNRLDYECVCHYAYDGRHCERQVQIVRTPLSARMVKEPFWLGLITVGTVLLIILMVYCVKRKFADKIEKFLADEIERSKNSEYQGGRITNRPGFIGLLPVQTELTPPLNDKSVVSQTLDIPSL</sequence>
<dbReference type="STRING" id="418985.A0A1V9XB36"/>
<evidence type="ECO:0000256" key="1">
    <source>
        <dbReference type="ARBA" id="ARBA00022536"/>
    </source>
</evidence>
<evidence type="ECO:0000313" key="7">
    <source>
        <dbReference type="EMBL" id="OQR70646.1"/>
    </source>
</evidence>
<dbReference type="SUPFAM" id="SSF57196">
    <property type="entry name" value="EGF/Laminin"/>
    <property type="match status" value="3"/>
</dbReference>
<evidence type="ECO:0000256" key="5">
    <source>
        <dbReference type="SAM" id="Phobius"/>
    </source>
</evidence>
<dbReference type="PROSITE" id="PS00022">
    <property type="entry name" value="EGF_1"/>
    <property type="match status" value="3"/>
</dbReference>
<keyword evidence="5" id="KW-0472">Membrane</keyword>
<evidence type="ECO:0000259" key="6">
    <source>
        <dbReference type="PROSITE" id="PS50026"/>
    </source>
</evidence>
<feature type="disulfide bond" evidence="4">
    <location>
        <begin position="45"/>
        <end position="54"/>
    </location>
</feature>
<feature type="disulfide bond" evidence="4">
    <location>
        <begin position="59"/>
        <end position="69"/>
    </location>
</feature>
<dbReference type="InterPro" id="IPR051022">
    <property type="entry name" value="Notch_Cell-Fate_Det"/>
</dbReference>
<dbReference type="OrthoDB" id="6427144at2759"/>
<organism evidence="7 8">
    <name type="scientific">Tropilaelaps mercedesae</name>
    <dbReference type="NCBI Taxonomy" id="418985"/>
    <lineage>
        <taxon>Eukaryota</taxon>
        <taxon>Metazoa</taxon>
        <taxon>Ecdysozoa</taxon>
        <taxon>Arthropoda</taxon>
        <taxon>Chelicerata</taxon>
        <taxon>Arachnida</taxon>
        <taxon>Acari</taxon>
        <taxon>Parasitiformes</taxon>
        <taxon>Mesostigmata</taxon>
        <taxon>Gamasina</taxon>
        <taxon>Dermanyssoidea</taxon>
        <taxon>Laelapidae</taxon>
        <taxon>Tropilaelaps</taxon>
    </lineage>
</organism>
<feature type="disulfide bond" evidence="4">
    <location>
        <begin position="103"/>
        <end position="120"/>
    </location>
</feature>
<keyword evidence="5" id="KW-1133">Transmembrane helix</keyword>
<comment type="caution">
    <text evidence="4">Lacks conserved residue(s) required for the propagation of feature annotation.</text>
</comment>
<keyword evidence="3 4" id="KW-1015">Disulfide bond</keyword>
<keyword evidence="1 4" id="KW-0245">EGF-like domain</keyword>
<keyword evidence="2" id="KW-0677">Repeat</keyword>
<dbReference type="PROSITE" id="PS01186">
    <property type="entry name" value="EGF_2"/>
    <property type="match status" value="1"/>
</dbReference>
<protein>
    <submittedName>
        <fullName evidence="7">Neurogenic locus notch-like</fullName>
    </submittedName>
</protein>
<proteinExistence type="predicted"/>
<evidence type="ECO:0000313" key="8">
    <source>
        <dbReference type="Proteomes" id="UP000192247"/>
    </source>
</evidence>
<dbReference type="Proteomes" id="UP000192247">
    <property type="component" value="Unassembled WGS sequence"/>
</dbReference>
<feature type="non-terminal residue" evidence="7">
    <location>
        <position position="1"/>
    </location>
</feature>
<dbReference type="InParanoid" id="A0A1V9XB36"/>
<gene>
    <name evidence="7" type="ORF">BIW11_11497</name>
</gene>
<feature type="domain" description="EGF-like" evidence="6">
    <location>
        <begin position="56"/>
        <end position="92"/>
    </location>
</feature>
<comment type="caution">
    <text evidence="7">The sequence shown here is derived from an EMBL/GenBank/DDBJ whole genome shotgun (WGS) entry which is preliminary data.</text>
</comment>
<dbReference type="EMBL" id="MNPL01016822">
    <property type="protein sequence ID" value="OQR70646.1"/>
    <property type="molecule type" value="Genomic_DNA"/>
</dbReference>
<feature type="disulfide bond" evidence="4">
    <location>
        <begin position="82"/>
        <end position="91"/>
    </location>
</feature>
<feature type="disulfide bond" evidence="4">
    <location>
        <begin position="122"/>
        <end position="131"/>
    </location>
</feature>
<evidence type="ECO:0000256" key="3">
    <source>
        <dbReference type="ARBA" id="ARBA00023157"/>
    </source>
</evidence>
<reference evidence="7 8" key="1">
    <citation type="journal article" date="2017" name="Gigascience">
        <title>Draft genome of the honey bee ectoparasitic mite, Tropilaelaps mercedesae, is shaped by the parasitic life history.</title>
        <authorList>
            <person name="Dong X."/>
            <person name="Armstrong S.D."/>
            <person name="Xia D."/>
            <person name="Makepeace B.L."/>
            <person name="Darby A.C."/>
            <person name="Kadowaki T."/>
        </authorList>
    </citation>
    <scope>NUCLEOTIDE SEQUENCE [LARGE SCALE GENOMIC DNA]</scope>
    <source>
        <strain evidence="7">Wuxi-XJTLU</strain>
    </source>
</reference>